<protein>
    <submittedName>
        <fullName evidence="2">AP endonuclease</fullName>
    </submittedName>
</protein>
<evidence type="ECO:0000313" key="3">
    <source>
        <dbReference type="EMBL" id="RDY91228.1"/>
    </source>
</evidence>
<reference evidence="1" key="3">
    <citation type="submission" date="2023-05" db="EMBL/GenBank/DDBJ databases">
        <title>Cataloging the Phylogenetic Diversity of Human Bladder Bacteria.</title>
        <authorList>
            <person name="Du J."/>
        </authorList>
    </citation>
    <scope>NUCLEOTIDE SEQUENCE</scope>
    <source>
        <strain evidence="1">UMB8703</strain>
    </source>
</reference>
<dbReference type="EMBL" id="MAWT01000022">
    <property type="protein sequence ID" value="OCM71540.1"/>
    <property type="molecule type" value="Genomic_DNA"/>
</dbReference>
<organism evidence="2 4">
    <name type="scientific">Streptococcus agalactiae</name>
    <dbReference type="NCBI Taxonomy" id="1311"/>
    <lineage>
        <taxon>Bacteria</taxon>
        <taxon>Bacillati</taxon>
        <taxon>Bacillota</taxon>
        <taxon>Bacilli</taxon>
        <taxon>Lactobacillales</taxon>
        <taxon>Streptococcaceae</taxon>
        <taxon>Streptococcus</taxon>
    </lineage>
</organism>
<keyword evidence="2" id="KW-0378">Hydrolase</keyword>
<comment type="caution">
    <text evidence="2">The sequence shown here is derived from an EMBL/GenBank/DDBJ whole genome shotgun (WGS) entry which is preliminary data.</text>
</comment>
<dbReference type="EMBL" id="JASOIH010000007">
    <property type="protein sequence ID" value="MDK6899793.1"/>
    <property type="molecule type" value="Genomic_DNA"/>
</dbReference>
<gene>
    <name evidence="2" type="ORF">AX245_10050</name>
    <name evidence="3" type="ORF">C4618_01375</name>
    <name evidence="1" type="ORF">QP229_07290</name>
</gene>
<keyword evidence="2" id="KW-0255">Endonuclease</keyword>
<evidence type="ECO:0000313" key="4">
    <source>
        <dbReference type="Proteomes" id="UP000093122"/>
    </source>
</evidence>
<dbReference type="OMA" id="VRYVHCK"/>
<dbReference type="InterPro" id="IPR036237">
    <property type="entry name" value="Xyl_isomerase-like_sf"/>
</dbReference>
<dbReference type="AlphaFoldDB" id="A0A0E1EJE7"/>
<reference evidence="3 5" key="2">
    <citation type="journal article" date="2018" name="Emerg. Microbes Infect.">
        <title>Phenotypic and molecular analysis of nontypeable Group B streptococci: identification of cps2a and hybrid cps2a/cps5 Group B streptococcal capsule gene clusters.</title>
        <authorList>
            <person name="Alhhazmi A."/>
            <person name="Tyrrell G.J."/>
        </authorList>
    </citation>
    <scope>NUCLEOTIDE SEQUENCE [LARGE SCALE GENOMIC DNA]</scope>
    <source>
        <strain evidence="3 5">PLGBS17</strain>
    </source>
</reference>
<reference evidence="2 4" key="1">
    <citation type="journal article" date="2016" name="Sci. Rep.">
        <title>Serotype IV Streptococcus agalactiae ST-452 has arisen from large genomic recombination events between CC23 and the hypervirulent CC17 lineages.</title>
        <authorList>
            <person name="Campisi E."/>
            <person name="Rinaudo C.D."/>
            <person name="Donati C."/>
            <person name="Barucco M."/>
            <person name="Torricelli G."/>
            <person name="Edwards M.S."/>
            <person name="Baker C.J."/>
            <person name="Margarit I."/>
            <person name="Rosini R."/>
        </authorList>
    </citation>
    <scope>NUCLEOTIDE SEQUENCE [LARGE SCALE GENOMIC DNA]</scope>
    <source>
        <strain evidence="2 4">CZ-PW-140</strain>
    </source>
</reference>
<accession>A0A0E1EJE7</accession>
<dbReference type="SUPFAM" id="SSF51658">
    <property type="entry name" value="Xylose isomerase-like"/>
    <property type="match status" value="1"/>
</dbReference>
<dbReference type="RefSeq" id="WP_000806824.1">
    <property type="nucleotide sequence ID" value="NZ_BCNI01000001.1"/>
</dbReference>
<name>A0A0E1EJE7_STRAG</name>
<evidence type="ECO:0000313" key="5">
    <source>
        <dbReference type="Proteomes" id="UP000256718"/>
    </source>
</evidence>
<evidence type="ECO:0000313" key="1">
    <source>
        <dbReference type="EMBL" id="MDK6899793.1"/>
    </source>
</evidence>
<evidence type="ECO:0000313" key="2">
    <source>
        <dbReference type="EMBL" id="OCM71540.1"/>
    </source>
</evidence>
<sequence>MKQEDIIINSIVFKKQLDKGFTQVQLIKLVKDLGFSRFEIRQELLQDPDRELPALKAEADFYDINLYYSANEDLIKGGKVNPYLNKGLKEASQLGAPFIKLNVGQTRNLSKEELEPLKEILKSQTIGIKVENNQDPKAATVENCQYFMTLVKELQIPISFVFDTANWAFINQDLYQAVNSLACDTTYLHCKNFLQVAGKPHLSKSLFEGEIDLTDLLKSFSNCEYLALEYPTELEVLKRDVQRLISISNSQNF</sequence>
<dbReference type="EMBL" id="QHGZ01000045">
    <property type="protein sequence ID" value="RDY91228.1"/>
    <property type="molecule type" value="Genomic_DNA"/>
</dbReference>
<dbReference type="Gene3D" id="3.20.20.150">
    <property type="entry name" value="Divalent-metal-dependent TIM barrel enzymes"/>
    <property type="match status" value="1"/>
</dbReference>
<dbReference type="KEGG" id="sagg:EN73_08830"/>
<keyword evidence="2" id="KW-0540">Nuclease</keyword>
<dbReference type="Proteomes" id="UP001230629">
    <property type="component" value="Unassembled WGS sequence"/>
</dbReference>
<dbReference type="GO" id="GO:0004519">
    <property type="term" value="F:endonuclease activity"/>
    <property type="evidence" value="ECO:0007669"/>
    <property type="project" value="UniProtKB-KW"/>
</dbReference>
<dbReference type="Proteomes" id="UP000093122">
    <property type="component" value="Unassembled WGS sequence"/>
</dbReference>
<proteinExistence type="predicted"/>
<dbReference type="KEGG" id="sage:EN72_09755"/>
<dbReference type="Proteomes" id="UP000256718">
    <property type="component" value="Unassembled WGS sequence"/>
</dbReference>